<dbReference type="PRINTS" id="PR01705">
    <property type="entry name" value="TSP1REPEAT"/>
</dbReference>
<comment type="similarity">
    <text evidence="3">Belongs to the complement C6/C7/C8/C9 family.</text>
</comment>
<dbReference type="SMART" id="SM00192">
    <property type="entry name" value="LDLa"/>
    <property type="match status" value="1"/>
</dbReference>
<keyword evidence="10 23" id="KW-0732">Signal</keyword>
<dbReference type="Proteomes" id="UP000524187">
    <property type="component" value="Unassembled WGS sequence"/>
</dbReference>
<reference evidence="25 26" key="1">
    <citation type="submission" date="2019-09" db="EMBL/GenBank/DDBJ databases">
        <title>Bird 10,000 Genomes (B10K) Project - Family phase.</title>
        <authorList>
            <person name="Zhang G."/>
        </authorList>
    </citation>
    <scope>NUCLEOTIDE SEQUENCE [LARGE SCALE GENOMIC DNA]</scope>
    <source>
        <strain evidence="25">B10K-LSUMZ-50683</strain>
        <tissue evidence="25">Muscle</tissue>
    </source>
</reference>
<evidence type="ECO:0000256" key="19">
    <source>
        <dbReference type="ARBA" id="ARBA00023180"/>
    </source>
</evidence>
<evidence type="ECO:0000313" key="26">
    <source>
        <dbReference type="Proteomes" id="UP000524187"/>
    </source>
</evidence>
<protein>
    <submittedName>
        <fullName evidence="25">CO8A protein</fullName>
    </submittedName>
</protein>
<keyword evidence="11" id="KW-0677">Repeat</keyword>
<evidence type="ECO:0000256" key="8">
    <source>
        <dbReference type="ARBA" id="ARBA00022588"/>
    </source>
</evidence>
<feature type="disulfide bond" evidence="21">
    <location>
        <begin position="130"/>
        <end position="145"/>
    </location>
</feature>
<dbReference type="InterPro" id="IPR001862">
    <property type="entry name" value="MAC_perforin"/>
</dbReference>
<keyword evidence="9" id="KW-0812">Transmembrane</keyword>
<keyword evidence="20" id="KW-1053">Target membrane</keyword>
<evidence type="ECO:0000256" key="12">
    <source>
        <dbReference type="ARBA" id="ARBA00022852"/>
    </source>
</evidence>
<dbReference type="InterPro" id="IPR023415">
    <property type="entry name" value="LDLR_class-A_CS"/>
</dbReference>
<feature type="region of interest" description="Disordered" evidence="22">
    <location>
        <begin position="577"/>
        <end position="599"/>
    </location>
</feature>
<dbReference type="Pfam" id="PF00057">
    <property type="entry name" value="Ldl_recept_a"/>
    <property type="match status" value="1"/>
</dbReference>
<dbReference type="InterPro" id="IPR002172">
    <property type="entry name" value="LDrepeatLR_classA_rpt"/>
</dbReference>
<keyword evidence="6" id="KW-0245">EGF-like domain</keyword>
<evidence type="ECO:0000256" key="16">
    <source>
        <dbReference type="ARBA" id="ARBA00023136"/>
    </source>
</evidence>
<accession>A0A7K8NE44</accession>
<keyword evidence="5" id="KW-0964">Secreted</keyword>
<dbReference type="PROSITE" id="PS01209">
    <property type="entry name" value="LDLRA_1"/>
    <property type="match status" value="1"/>
</dbReference>
<keyword evidence="14" id="KW-0180">Complement pathway</keyword>
<evidence type="ECO:0000256" key="23">
    <source>
        <dbReference type="SAM" id="SignalP"/>
    </source>
</evidence>
<dbReference type="PROSITE" id="PS00022">
    <property type="entry name" value="EGF_1"/>
    <property type="match status" value="1"/>
</dbReference>
<evidence type="ECO:0000256" key="1">
    <source>
        <dbReference type="ARBA" id="ARBA00004276"/>
    </source>
</evidence>
<dbReference type="InterPro" id="IPR000742">
    <property type="entry name" value="EGF"/>
</dbReference>
<dbReference type="InterPro" id="IPR020863">
    <property type="entry name" value="MACPF_CS"/>
</dbReference>
<dbReference type="PROSITE" id="PS50092">
    <property type="entry name" value="TSP1"/>
    <property type="match status" value="2"/>
</dbReference>
<keyword evidence="19" id="KW-0325">Glycoprotein</keyword>
<keyword evidence="15" id="KW-0473">Membrane attack complex</keyword>
<dbReference type="SMART" id="SM00209">
    <property type="entry name" value="TSP1"/>
    <property type="match status" value="2"/>
</dbReference>
<evidence type="ECO:0000256" key="2">
    <source>
        <dbReference type="ARBA" id="ARBA00004613"/>
    </source>
</evidence>
<dbReference type="PANTHER" id="PTHR45742">
    <property type="entry name" value="COMPLEMENT COMPONENT C6"/>
    <property type="match status" value="1"/>
</dbReference>
<name>A0A7K8NE44_CASCA</name>
<keyword evidence="26" id="KW-1185">Reference proteome</keyword>
<feature type="non-terminal residue" evidence="25">
    <location>
        <position position="1"/>
    </location>
</feature>
<evidence type="ECO:0000256" key="5">
    <source>
        <dbReference type="ARBA" id="ARBA00022525"/>
    </source>
</evidence>
<dbReference type="InterPro" id="IPR020864">
    <property type="entry name" value="MACPF"/>
</dbReference>
<evidence type="ECO:0000256" key="4">
    <source>
        <dbReference type="ARBA" id="ARBA00022452"/>
    </source>
</evidence>
<feature type="signal peptide" evidence="23">
    <location>
        <begin position="1"/>
        <end position="25"/>
    </location>
</feature>
<feature type="chain" id="PRO_5029710861" evidence="23">
    <location>
        <begin position="26"/>
        <end position="599"/>
    </location>
</feature>
<dbReference type="InterPro" id="IPR048831">
    <property type="entry name" value="C8A_B_C6_EGF-like"/>
</dbReference>
<dbReference type="PANTHER" id="PTHR45742:SF1">
    <property type="entry name" value="COMPLEMENT COMPONENT C8 ALPHA CHAIN"/>
    <property type="match status" value="1"/>
</dbReference>
<dbReference type="GO" id="GO:0006958">
    <property type="term" value="P:complement activation, classical pathway"/>
    <property type="evidence" value="ECO:0007669"/>
    <property type="project" value="UniProtKB-KW"/>
</dbReference>
<dbReference type="Gene3D" id="2.20.100.10">
    <property type="entry name" value="Thrombospondin type-1 (TSP1) repeat"/>
    <property type="match status" value="2"/>
</dbReference>
<keyword evidence="13" id="KW-0391">Immunity</keyword>
<sequence>MWWSPGQLSPLILSICSLSLTSRQATVTAHSEPSALPFQRRTSRDVNSPAPVDCQLSQWSEWTDCFLCQEKKHRYRTLLQPAKFGGRPCAGHLWGEEHCRAAGSCAGSRRCGEDFQCQETGRCIKRHLVCNGEADCRDGSDEDDCEEEDIESYCENVFPIPGAEKAAQGYNILTQEDRLYVYDPKFFGGQCEYVYNGEWRELKYNSACEHLYYGDDEKYFRKPYNFHMYQFLAHADSGFSSEFYDDSKDLLDALKTDRFKTSGFTFGIGPRSQPFQFELGFTLSHKKGTLKNFTQYDAKEVGFIRGVTKVQTARFKMRKENIVLDEDILLSLQELPDRYDYGMYAKFINDYGTHFVTSGTMGGVFEYILVINKEEMRKKDISSEDIASCFGASVGIVAAKSKLGLGASLSHSECKNKGFRKADEKSSSALVEDIIPRVRGGDTSYSGGLLNSWDSNMYRRWGRSLKYNPAVIDFELQPIHEMIRRSNLANMETKRQNLRRALDDYLSEFNACRCGPCHNNGEPVLAGDTCVCHCRLGYSGPACDQSKRQDTKTNGRWSCWSAWTPCQAGTRRRSRQCNNPAPQNGGAPCPGKSVQTKAC</sequence>
<dbReference type="GO" id="GO:0005579">
    <property type="term" value="C:membrane attack complex"/>
    <property type="evidence" value="ECO:0007669"/>
    <property type="project" value="UniProtKB-KW"/>
</dbReference>
<evidence type="ECO:0000256" key="6">
    <source>
        <dbReference type="ARBA" id="ARBA00022536"/>
    </source>
</evidence>
<dbReference type="PROSITE" id="PS51412">
    <property type="entry name" value="MACPF_2"/>
    <property type="match status" value="1"/>
</dbReference>
<keyword evidence="8" id="KW-0399">Innate immunity</keyword>
<dbReference type="PRINTS" id="PR00764">
    <property type="entry name" value="COMPLEMENTC9"/>
</dbReference>
<evidence type="ECO:0000256" key="20">
    <source>
        <dbReference type="ARBA" id="ARBA00023298"/>
    </source>
</evidence>
<evidence type="ECO:0000313" key="25">
    <source>
        <dbReference type="EMBL" id="NXE51564.1"/>
    </source>
</evidence>
<organism evidence="25 26">
    <name type="scientific">Casuarius casuarius</name>
    <name type="common">Southern cassowary</name>
    <name type="synonym">Struthio casuarius</name>
    <dbReference type="NCBI Taxonomy" id="8787"/>
    <lineage>
        <taxon>Eukaryota</taxon>
        <taxon>Metazoa</taxon>
        <taxon>Chordata</taxon>
        <taxon>Craniata</taxon>
        <taxon>Vertebrata</taxon>
        <taxon>Euteleostomi</taxon>
        <taxon>Archelosauria</taxon>
        <taxon>Archosauria</taxon>
        <taxon>Dinosauria</taxon>
        <taxon>Saurischia</taxon>
        <taxon>Theropoda</taxon>
        <taxon>Coelurosauria</taxon>
        <taxon>Aves</taxon>
        <taxon>Palaeognathae</taxon>
        <taxon>Casuariiformes</taxon>
        <taxon>Casuariidae</taxon>
        <taxon>Casuarius</taxon>
    </lineage>
</organism>
<evidence type="ECO:0000256" key="15">
    <source>
        <dbReference type="ARBA" id="ARBA00023058"/>
    </source>
</evidence>
<comment type="caution">
    <text evidence="25">The sequence shown here is derived from an EMBL/GenBank/DDBJ whole genome shotgun (WGS) entry which is preliminary data.</text>
</comment>
<evidence type="ECO:0000256" key="7">
    <source>
        <dbReference type="ARBA" id="ARBA00022537"/>
    </source>
</evidence>
<dbReference type="Pfam" id="PF01823">
    <property type="entry name" value="MACPF"/>
    <property type="match status" value="1"/>
</dbReference>
<dbReference type="PROSITE" id="PS00279">
    <property type="entry name" value="MACPF_1"/>
    <property type="match status" value="1"/>
</dbReference>
<dbReference type="SUPFAM" id="SSF82895">
    <property type="entry name" value="TSP-1 type 1 repeat"/>
    <property type="match status" value="2"/>
</dbReference>
<keyword evidence="16" id="KW-0472">Membrane</keyword>
<dbReference type="PROSITE" id="PS50068">
    <property type="entry name" value="LDLRA_2"/>
    <property type="match status" value="1"/>
</dbReference>
<dbReference type="GO" id="GO:0006957">
    <property type="term" value="P:complement activation, alternative pathway"/>
    <property type="evidence" value="ECO:0007669"/>
    <property type="project" value="UniProtKB-KW"/>
</dbReference>
<evidence type="ECO:0000256" key="11">
    <source>
        <dbReference type="ARBA" id="ARBA00022737"/>
    </source>
</evidence>
<comment type="subcellular location">
    <subcellularLocation>
        <location evidence="2">Secreted</location>
    </subcellularLocation>
    <subcellularLocation>
        <location evidence="1">Target cell membrane</location>
        <topology evidence="1">Multi-pass membrane protein</topology>
    </subcellularLocation>
</comment>
<feature type="non-terminal residue" evidence="25">
    <location>
        <position position="599"/>
    </location>
</feature>
<keyword evidence="17 21" id="KW-1015">Disulfide bond</keyword>
<dbReference type="PROSITE" id="PS01186">
    <property type="entry name" value="EGF_2"/>
    <property type="match status" value="1"/>
</dbReference>
<keyword evidence="7" id="KW-1052">Target cell membrane</keyword>
<dbReference type="InterPro" id="IPR036383">
    <property type="entry name" value="TSP1_rpt_sf"/>
</dbReference>
<feature type="disulfide bond" evidence="21">
    <location>
        <begin position="111"/>
        <end position="123"/>
    </location>
</feature>
<keyword evidence="12" id="KW-0204">Cytolysis</keyword>
<keyword evidence="4" id="KW-1134">Transmembrane beta strand</keyword>
<dbReference type="SMART" id="SM00457">
    <property type="entry name" value="MACPF"/>
    <property type="match status" value="1"/>
</dbReference>
<keyword evidence="18" id="KW-0179">Complement alternate pathway</keyword>
<dbReference type="SUPFAM" id="SSF57424">
    <property type="entry name" value="LDL receptor-like module"/>
    <property type="match status" value="1"/>
</dbReference>
<dbReference type="Pfam" id="PF00090">
    <property type="entry name" value="TSP_1"/>
    <property type="match status" value="2"/>
</dbReference>
<evidence type="ECO:0000256" key="22">
    <source>
        <dbReference type="SAM" id="MobiDB-lite"/>
    </source>
</evidence>
<comment type="caution">
    <text evidence="21">Lacks conserved residue(s) required for the propagation of feature annotation.</text>
</comment>
<proteinExistence type="inferred from homology"/>
<evidence type="ECO:0000256" key="9">
    <source>
        <dbReference type="ARBA" id="ARBA00022692"/>
    </source>
</evidence>
<dbReference type="AlphaFoldDB" id="A0A7K8NE44"/>
<dbReference type="EMBL" id="VWPT01000096">
    <property type="protein sequence ID" value="NXE51564.1"/>
    <property type="molecule type" value="Genomic_DNA"/>
</dbReference>
<feature type="domain" description="MACPF" evidence="24">
    <location>
        <begin position="150"/>
        <end position="513"/>
    </location>
</feature>
<dbReference type="InterPro" id="IPR000884">
    <property type="entry name" value="TSP1_rpt"/>
</dbReference>
<evidence type="ECO:0000256" key="10">
    <source>
        <dbReference type="ARBA" id="ARBA00022729"/>
    </source>
</evidence>
<dbReference type="GO" id="GO:0044218">
    <property type="term" value="C:other organism cell membrane"/>
    <property type="evidence" value="ECO:0007669"/>
    <property type="project" value="UniProtKB-KW"/>
</dbReference>
<evidence type="ECO:0000259" key="24">
    <source>
        <dbReference type="PROSITE" id="PS51412"/>
    </source>
</evidence>
<evidence type="ECO:0000256" key="3">
    <source>
        <dbReference type="ARBA" id="ARBA00009214"/>
    </source>
</evidence>
<dbReference type="Gene3D" id="2.10.25.10">
    <property type="entry name" value="Laminin"/>
    <property type="match status" value="1"/>
</dbReference>
<dbReference type="GO" id="GO:0031640">
    <property type="term" value="P:killing of cells of another organism"/>
    <property type="evidence" value="ECO:0007669"/>
    <property type="project" value="UniProtKB-KW"/>
</dbReference>
<evidence type="ECO:0000256" key="18">
    <source>
        <dbReference type="ARBA" id="ARBA00023162"/>
    </source>
</evidence>
<evidence type="ECO:0000256" key="13">
    <source>
        <dbReference type="ARBA" id="ARBA00022859"/>
    </source>
</evidence>
<dbReference type="Pfam" id="PF21195">
    <property type="entry name" value="EGF_C8A_B_C6"/>
    <property type="match status" value="1"/>
</dbReference>
<dbReference type="InterPro" id="IPR036055">
    <property type="entry name" value="LDL_receptor-like_sf"/>
</dbReference>
<dbReference type="Gene3D" id="4.10.400.10">
    <property type="entry name" value="Low-density Lipoprotein Receptor"/>
    <property type="match status" value="1"/>
</dbReference>
<dbReference type="GO" id="GO:0005576">
    <property type="term" value="C:extracellular region"/>
    <property type="evidence" value="ECO:0007669"/>
    <property type="project" value="UniProtKB-SubCell"/>
</dbReference>
<evidence type="ECO:0000256" key="21">
    <source>
        <dbReference type="PROSITE-ProRule" id="PRU00124"/>
    </source>
</evidence>
<evidence type="ECO:0000256" key="17">
    <source>
        <dbReference type="ARBA" id="ARBA00023157"/>
    </source>
</evidence>
<evidence type="ECO:0000256" key="14">
    <source>
        <dbReference type="ARBA" id="ARBA00022875"/>
    </source>
</evidence>
<gene>
    <name evidence="25" type="primary">C8a</name>
    <name evidence="25" type="ORF">CASCAS_R12389</name>
</gene>